<name>A0A0D2NQ75_HYPSF</name>
<sequence>MAANMTTIPKPRVRRLRPCILRETCSDAVTSPPSTQCSPIHSLPHDGISGHIFSQWQQALSSSKSHQFHATSKTCLRLVTCKRPFALPYGLSLSPAHHLLRPPANQARRLSRSCSFTISVVSGHNTRLKPHKIGRPAASQLPDSHILDGPRERMGNIVALAHAGT</sequence>
<evidence type="ECO:0000313" key="1">
    <source>
        <dbReference type="EMBL" id="KJA20919.1"/>
    </source>
</evidence>
<accession>A0A0D2NQ75</accession>
<dbReference type="AlphaFoldDB" id="A0A0D2NQ75"/>
<evidence type="ECO:0000313" key="2">
    <source>
        <dbReference type="Proteomes" id="UP000054270"/>
    </source>
</evidence>
<protein>
    <submittedName>
        <fullName evidence="1">Uncharacterized protein</fullName>
    </submittedName>
</protein>
<reference evidence="2" key="1">
    <citation type="submission" date="2014-04" db="EMBL/GenBank/DDBJ databases">
        <title>Evolutionary Origins and Diversification of the Mycorrhizal Mutualists.</title>
        <authorList>
            <consortium name="DOE Joint Genome Institute"/>
            <consortium name="Mycorrhizal Genomics Consortium"/>
            <person name="Kohler A."/>
            <person name="Kuo A."/>
            <person name="Nagy L.G."/>
            <person name="Floudas D."/>
            <person name="Copeland A."/>
            <person name="Barry K.W."/>
            <person name="Cichocki N."/>
            <person name="Veneault-Fourrey C."/>
            <person name="LaButti K."/>
            <person name="Lindquist E.A."/>
            <person name="Lipzen A."/>
            <person name="Lundell T."/>
            <person name="Morin E."/>
            <person name="Murat C."/>
            <person name="Riley R."/>
            <person name="Ohm R."/>
            <person name="Sun H."/>
            <person name="Tunlid A."/>
            <person name="Henrissat B."/>
            <person name="Grigoriev I.V."/>
            <person name="Hibbett D.S."/>
            <person name="Martin F."/>
        </authorList>
    </citation>
    <scope>NUCLEOTIDE SEQUENCE [LARGE SCALE GENOMIC DNA]</scope>
    <source>
        <strain evidence="2">FD-334 SS-4</strain>
    </source>
</reference>
<proteinExistence type="predicted"/>
<keyword evidence="2" id="KW-1185">Reference proteome</keyword>
<dbReference type="EMBL" id="KN817562">
    <property type="protein sequence ID" value="KJA20919.1"/>
    <property type="molecule type" value="Genomic_DNA"/>
</dbReference>
<organism evidence="1 2">
    <name type="scientific">Hypholoma sublateritium (strain FD-334 SS-4)</name>
    <dbReference type="NCBI Taxonomy" id="945553"/>
    <lineage>
        <taxon>Eukaryota</taxon>
        <taxon>Fungi</taxon>
        <taxon>Dikarya</taxon>
        <taxon>Basidiomycota</taxon>
        <taxon>Agaricomycotina</taxon>
        <taxon>Agaricomycetes</taxon>
        <taxon>Agaricomycetidae</taxon>
        <taxon>Agaricales</taxon>
        <taxon>Agaricineae</taxon>
        <taxon>Strophariaceae</taxon>
        <taxon>Hypholoma</taxon>
    </lineage>
</organism>
<gene>
    <name evidence="1" type="ORF">HYPSUDRAFT_762743</name>
</gene>
<dbReference type="Proteomes" id="UP000054270">
    <property type="component" value="Unassembled WGS sequence"/>
</dbReference>